<evidence type="ECO:0000313" key="2">
    <source>
        <dbReference type="EMBL" id="KAK4536073.1"/>
    </source>
</evidence>
<evidence type="ECO:0000313" key="3">
    <source>
        <dbReference type="Proteomes" id="UP001301350"/>
    </source>
</evidence>
<dbReference type="Proteomes" id="UP001301350">
    <property type="component" value="Unassembled WGS sequence"/>
</dbReference>
<sequence>MTPRIEDDAFLAAFLAPPASAPPARVSASGSGTCPTTAQAQTTAGVTTSGNTCPASGAGTGGATCSQLPPGLITPPLQGAPNRHGAAYYHGYHHSHHLTSSIAARLSSPLPSAQSYFQQCQCPYLSALERLPQGWETWALQSNASAEEENVVGSRLLDHFLEQLDEGSANERAASSFWLTGNGDLAGEPEMSDVRMADVDEQQARQVPLADVDYAGDRGWAEASPPMTSETPAPPAATRSRSPARNVSLLESDLSTDEASDAFYTYESDDLYEKPSMEANTALSPVSGSSSSYTSAKGRHGAERAAPQVPNATAAAAAAAKHLSIPDDKVAFYVALTSPNISKARYLDIISKMKRKGVIDTGNRDWAAKLVQVRASRPVPLVLARAMTGEQAVACSDRAVLVASAQEKDTTGRSVVTECEQLGACRTVPTEWLVPVDGARRLKSISLDQLLPSLDRKIHQSNNVLLFVLLKERARISE</sequence>
<feature type="region of interest" description="Disordered" evidence="1">
    <location>
        <begin position="279"/>
        <end position="307"/>
    </location>
</feature>
<organism evidence="2 3">
    <name type="scientific">Cyanidium caldarium</name>
    <name type="common">Red alga</name>
    <dbReference type="NCBI Taxonomy" id="2771"/>
    <lineage>
        <taxon>Eukaryota</taxon>
        <taxon>Rhodophyta</taxon>
        <taxon>Bangiophyceae</taxon>
        <taxon>Cyanidiales</taxon>
        <taxon>Cyanidiaceae</taxon>
        <taxon>Cyanidium</taxon>
    </lineage>
</organism>
<evidence type="ECO:0000256" key="1">
    <source>
        <dbReference type="SAM" id="MobiDB-lite"/>
    </source>
</evidence>
<accession>A0AAV9IW91</accession>
<feature type="region of interest" description="Disordered" evidence="1">
    <location>
        <begin position="209"/>
        <end position="252"/>
    </location>
</feature>
<feature type="compositionally biased region" description="Low complexity" evidence="1">
    <location>
        <begin position="223"/>
        <end position="245"/>
    </location>
</feature>
<feature type="compositionally biased region" description="Low complexity" evidence="1">
    <location>
        <begin position="284"/>
        <end position="295"/>
    </location>
</feature>
<dbReference type="AlphaFoldDB" id="A0AAV9IW91"/>
<reference evidence="2 3" key="1">
    <citation type="submission" date="2022-07" db="EMBL/GenBank/DDBJ databases">
        <title>Genome-wide signatures of adaptation to extreme environments.</title>
        <authorList>
            <person name="Cho C.H."/>
            <person name="Yoon H.S."/>
        </authorList>
    </citation>
    <scope>NUCLEOTIDE SEQUENCE [LARGE SCALE GENOMIC DNA]</scope>
    <source>
        <strain evidence="2 3">DBV 063 E5</strain>
    </source>
</reference>
<protein>
    <submittedName>
        <fullName evidence="2">Uncharacterized protein</fullName>
    </submittedName>
</protein>
<name>A0AAV9IW91_CYACA</name>
<proteinExistence type="predicted"/>
<comment type="caution">
    <text evidence="2">The sequence shown here is derived from an EMBL/GenBank/DDBJ whole genome shotgun (WGS) entry which is preliminary data.</text>
</comment>
<gene>
    <name evidence="2" type="ORF">CDCA_CDCA07G2098</name>
</gene>
<keyword evidence="3" id="KW-1185">Reference proteome</keyword>
<dbReference type="EMBL" id="JANCYW010000007">
    <property type="protein sequence ID" value="KAK4536073.1"/>
    <property type="molecule type" value="Genomic_DNA"/>
</dbReference>